<sequence length="98" mass="11053">MTLVEQLEKLDESVLAALVNPDALDEQWLSEQLQTRAHLLQQLIEQGSVSEHDSAALIQRSRQLKASAEAVKQQLGDKLKSMKKGRRSVQAYQTVKRN</sequence>
<evidence type="ECO:0000313" key="2">
    <source>
        <dbReference type="EMBL" id="TDW60081.1"/>
    </source>
</evidence>
<evidence type="ECO:0000313" key="4">
    <source>
        <dbReference type="Proteomes" id="UP000295058"/>
    </source>
</evidence>
<accession>A0A235CMW8</accession>
<dbReference type="AlphaFoldDB" id="A0A235CMW8"/>
<dbReference type="EMBL" id="NQJF01000002">
    <property type="protein sequence ID" value="OYD25902.1"/>
    <property type="molecule type" value="Genomic_DNA"/>
</dbReference>
<gene>
    <name evidence="1" type="ORF">B6S09_03425</name>
    <name evidence="2" type="ORF">LY04_01073</name>
</gene>
<dbReference type="Proteomes" id="UP000295058">
    <property type="component" value="Unassembled WGS sequence"/>
</dbReference>
<protein>
    <recommendedName>
        <fullName evidence="5">Flagellar protein FliT</fullName>
    </recommendedName>
</protein>
<dbReference type="OrthoDB" id="5601025at2"/>
<dbReference type="Proteomes" id="UP000243640">
    <property type="component" value="Unassembled WGS sequence"/>
</dbReference>
<reference evidence="2 4" key="2">
    <citation type="submission" date="2019-03" db="EMBL/GenBank/DDBJ databases">
        <title>Genomic Encyclopedia of Archaeal and Bacterial Type Strains, Phase II (KMG-II): from individual species to whole genera.</title>
        <authorList>
            <person name="Goeker M."/>
        </authorList>
    </citation>
    <scope>NUCLEOTIDE SEQUENCE [LARGE SCALE GENOMIC DNA]</scope>
    <source>
        <strain evidence="2 4">DSM 15594</strain>
    </source>
</reference>
<evidence type="ECO:0000313" key="3">
    <source>
        <dbReference type="Proteomes" id="UP000243640"/>
    </source>
</evidence>
<organism evidence="1 3">
    <name type="scientific">Oceanimonas baumannii</name>
    <dbReference type="NCBI Taxonomy" id="129578"/>
    <lineage>
        <taxon>Bacteria</taxon>
        <taxon>Pseudomonadati</taxon>
        <taxon>Pseudomonadota</taxon>
        <taxon>Gammaproteobacteria</taxon>
        <taxon>Aeromonadales</taxon>
        <taxon>Aeromonadaceae</taxon>
        <taxon>Oceanimonas</taxon>
    </lineage>
</organism>
<keyword evidence="4" id="KW-1185">Reference proteome</keyword>
<dbReference type="RefSeq" id="WP_094277090.1">
    <property type="nucleotide sequence ID" value="NZ_NQJF01000002.1"/>
</dbReference>
<dbReference type="EMBL" id="SODO01000003">
    <property type="protein sequence ID" value="TDW60081.1"/>
    <property type="molecule type" value="Genomic_DNA"/>
</dbReference>
<comment type="caution">
    <text evidence="1">The sequence shown here is derived from an EMBL/GenBank/DDBJ whole genome shotgun (WGS) entry which is preliminary data.</text>
</comment>
<name>A0A235CMW8_9GAMM</name>
<evidence type="ECO:0008006" key="5">
    <source>
        <dbReference type="Google" id="ProtNLM"/>
    </source>
</evidence>
<evidence type="ECO:0000313" key="1">
    <source>
        <dbReference type="EMBL" id="OYD25902.1"/>
    </source>
</evidence>
<proteinExistence type="predicted"/>
<reference evidence="1 3" key="1">
    <citation type="submission" date="2017-08" db="EMBL/GenBank/DDBJ databases">
        <title>Draft Genome Sequence of the Marine Bacterium Oceanimonas baumannii ATCC 700832.</title>
        <authorList>
            <person name="Mcclelland W.D."/>
            <person name="Brennan M.A."/>
            <person name="Trachtenberg A.M."/>
            <person name="Maclea K.S."/>
        </authorList>
    </citation>
    <scope>NUCLEOTIDE SEQUENCE [LARGE SCALE GENOMIC DNA]</scope>
    <source>
        <strain evidence="1 3">ATCC 700832</strain>
    </source>
</reference>